<feature type="zinc finger region" description="C3H1-type" evidence="1">
    <location>
        <begin position="771"/>
        <end position="799"/>
    </location>
</feature>
<reference evidence="4 5" key="1">
    <citation type="journal article" date="2024" name="BMC Genomics">
        <title>Genome assembly of redclaw crayfish (Cherax quadricarinatus) provides insights into its immune adaptation and hypoxia tolerance.</title>
        <authorList>
            <person name="Liu Z."/>
            <person name="Zheng J."/>
            <person name="Li H."/>
            <person name="Fang K."/>
            <person name="Wang S."/>
            <person name="He J."/>
            <person name="Zhou D."/>
            <person name="Weng S."/>
            <person name="Chi M."/>
            <person name="Gu Z."/>
            <person name="He J."/>
            <person name="Li F."/>
            <person name="Wang M."/>
        </authorList>
    </citation>
    <scope>NUCLEOTIDE SEQUENCE [LARGE SCALE GENOMIC DNA]</scope>
    <source>
        <strain evidence="4">ZL_2023a</strain>
    </source>
</reference>
<evidence type="ECO:0000259" key="3">
    <source>
        <dbReference type="PROSITE" id="PS50103"/>
    </source>
</evidence>
<feature type="compositionally biased region" description="Polar residues" evidence="2">
    <location>
        <begin position="715"/>
        <end position="724"/>
    </location>
</feature>
<keyword evidence="1" id="KW-0863">Zinc-finger</keyword>
<feature type="compositionally biased region" description="Basic and acidic residues" evidence="2">
    <location>
        <begin position="1385"/>
        <end position="1399"/>
    </location>
</feature>
<evidence type="ECO:0000256" key="1">
    <source>
        <dbReference type="PROSITE-ProRule" id="PRU00723"/>
    </source>
</evidence>
<dbReference type="EMBL" id="JARKIK010000098">
    <property type="protein sequence ID" value="KAK8721768.1"/>
    <property type="molecule type" value="Genomic_DNA"/>
</dbReference>
<feature type="region of interest" description="Disordered" evidence="2">
    <location>
        <begin position="871"/>
        <end position="1244"/>
    </location>
</feature>
<feature type="region of interest" description="Disordered" evidence="2">
    <location>
        <begin position="1484"/>
        <end position="1676"/>
    </location>
</feature>
<feature type="region of interest" description="Disordered" evidence="2">
    <location>
        <begin position="252"/>
        <end position="294"/>
    </location>
</feature>
<feature type="compositionally biased region" description="Basic and acidic residues" evidence="2">
    <location>
        <begin position="657"/>
        <end position="698"/>
    </location>
</feature>
<keyword evidence="1" id="KW-0862">Zinc</keyword>
<protein>
    <recommendedName>
        <fullName evidence="3">C3H1-type domain-containing protein</fullName>
    </recommendedName>
</protein>
<sequence>VWVVRQVMVVTAEMTARFLLGQTDERTRESDNETIIFSIFGREYREKAPYTSSHEKRRGGDKNSQMAQCLPPERRQVPDVGATSVWHQSHCHQQQHGDRDTQAGAASDHTRDYRPSHQSPHAQRQDPVNLPHSPVASPLKENRLRYLNRCIPVDPHLTSASTSHGKERCQSLERQNPTLRTDFPHSVSQTYRQQSENIKKQQETYRHRNWDKNRYSKMEIHEELVKTSSGLVAFLKVNSDVIMKNVWKTARTPTREMSESPEVGTSLENSPESPCTKSTTELASPDHPGDRGVPVSPSHNLLPKELLENVLKLHNPEDKSSEHIQNKMREDLDTCRTSVFNSSYRHYTPLKYKLQENNIDICVTSASNSSSYQHYTLLKHKMQELDSKDVGHKRADITGSYQTTPSKTQQLKTPANESNGHFQAVTPELVDYEEVPSQKSGGKNCSTNEIPSRKIDKNCPNEISSQKIDKNCSNNDVCSRKTGDKNCSDIDTNGPQQERFIIKEAMIPLQTQSVIGPATTDSDTSKGDSHAVKCKILPQASHVDKKIKFSPAEQRIDEGISACPLPTPEVPDVGDRRNPNSALVVETNCIPRDSESVKYAQESTGREYPQMDSEKEEHIEKRPRKTSDEKHCCETSGEKHQGTPGERHSRGTSGEGYSRETLGKKHFRESAGVKHSQESVEGAKHSQESAESEKDHRKSSQHSQELSNRKKDYTESPQHSQESSETGKDHRISSPPRDSITEDNKRNLRCQHYMRGCCYQRGCTSLHRFPKDDNVLCKDFLKGMCRRGSSRCWYKHAYTAAKRDGVNSCRGDEATIDSIILAIRNSKVPIYECSSSIDNSFDHFESLYFSSSPTKVSKSKSKSTLQTEVSTVTEQNKLSPSKSTLQTEVSTVTEQNKLSPSKSTLQTEVSTVTEQNKLSPSKSTLQTEVSTVTEQNKLSPSKSTLQTEVSTVTEQNKLSPSKSTLQTEVSTVTEQNKLSPSKSTLQTEVSTVTEQNKLSPSKSTLQTEVSTVTEQNKLSPSKSTLQTEVSTVTEQNKLSPSKSTLQTEVSTVTEQNKLSPSKSTLQTEVSTVTEQNKLSPSKSTLQTEVSTVTEQNKLSPSKSTLQTEVSTVTEQNKLSPSKSTLQTEVSTVTEQNKLSPSKSTLQTEVSTVTEQNKLSPSKSTLQTEVSTVTEQNKLSPSKSTLQTEVSTVTEQNKLSPSKSTLQTEVSTVTEQNKLSPSKSTLQTEVSTVTEQNKLSPSKSTLQTEVSTVTEQNKLSPSKSTLQTEVSTVTEQNKLSLSKSTLQTEVKGTQQTISTDATVQPTVAHLSAEIVKLEDEETCKADYKESLNFWNSVKEIQRRNRLGESSSSNHSTKMLSGSSKSSPTPYRHVDHGEANTQSNSESTKRSLDDSTDKSIRDSLIQQGGAFQEKHHKKLVKKHRTKADKNSKHRRTRKRDEVNQKSKSRKKHKSRSFLFYTTLEKSEGDSRGDDKCQIKLSKMCKTELDLPDASSEESERTDVRDSDTSSKKSKRIDPQDSDTSSKKSKRTDTQDSDTSSKKSKRTDPQDSDTSSKKSERTDLRDSDASSKSKRTDSQNSDTSSKKSKRTDSQDSGTSSKKPKRTDPQDSGTSSKSKRTDPQDSGTSSKPKRTDPQDSGTSSAPSLLPPLEIIKTESGSKMCKALDSPKNDSKSNKTMQNCPLRQETCLEKPTVQLHSNIPNQCNKTVLTMEKPTVQLHPDILNQCNKTVLTMEKPTVQLHPDIPNQCNKTVLTMDKPTVQLHPDIPNQCNKTVLTMDKPTVQLHSDIPNQCNKTVLTMDKPTVHPETSINHEKCLNTNVAESISEESNSVIPVALSDNNASEVSNNEPANVILSLRQGTGQKREWILEHYTREFLEEYERDPYECLCECLRKFELEPWEDATLSRSHNWEINLRRFMVLVGGTCGPAMDVPKEFILHSMLEEPNLSIFQLKAWMEK</sequence>
<evidence type="ECO:0000313" key="5">
    <source>
        <dbReference type="Proteomes" id="UP001445076"/>
    </source>
</evidence>
<organism evidence="4 5">
    <name type="scientific">Cherax quadricarinatus</name>
    <name type="common">Australian red claw crayfish</name>
    <dbReference type="NCBI Taxonomy" id="27406"/>
    <lineage>
        <taxon>Eukaryota</taxon>
        <taxon>Metazoa</taxon>
        <taxon>Ecdysozoa</taxon>
        <taxon>Arthropoda</taxon>
        <taxon>Crustacea</taxon>
        <taxon>Multicrustacea</taxon>
        <taxon>Malacostraca</taxon>
        <taxon>Eumalacostraca</taxon>
        <taxon>Eucarida</taxon>
        <taxon>Decapoda</taxon>
        <taxon>Pleocyemata</taxon>
        <taxon>Astacidea</taxon>
        <taxon>Parastacoidea</taxon>
        <taxon>Parastacidae</taxon>
        <taxon>Cherax</taxon>
    </lineage>
</organism>
<feature type="compositionally biased region" description="Polar residues" evidence="2">
    <location>
        <begin position="85"/>
        <end position="94"/>
    </location>
</feature>
<feature type="region of interest" description="Disordered" evidence="2">
    <location>
        <begin position="1342"/>
        <end position="1453"/>
    </location>
</feature>
<feature type="compositionally biased region" description="Basic and acidic residues" evidence="2">
    <location>
        <begin position="1543"/>
        <end position="1574"/>
    </location>
</feature>
<evidence type="ECO:0000313" key="4">
    <source>
        <dbReference type="EMBL" id="KAK8721768.1"/>
    </source>
</evidence>
<feature type="region of interest" description="Disordered" evidence="2">
    <location>
        <begin position="398"/>
        <end position="420"/>
    </location>
</feature>
<feature type="compositionally biased region" description="Basic residues" evidence="2">
    <location>
        <begin position="1412"/>
        <end position="1435"/>
    </location>
</feature>
<feature type="compositionally biased region" description="Polar residues" evidence="2">
    <location>
        <begin position="186"/>
        <end position="196"/>
    </location>
</feature>
<name>A0AAW0VWP8_CHEQU</name>
<proteinExistence type="predicted"/>
<feature type="compositionally biased region" description="Basic residues" evidence="2">
    <location>
        <begin position="1444"/>
        <end position="1453"/>
    </location>
</feature>
<feature type="compositionally biased region" description="Basic and acidic residues" evidence="2">
    <location>
        <begin position="1495"/>
        <end position="1516"/>
    </location>
</feature>
<dbReference type="InterPro" id="IPR000571">
    <property type="entry name" value="Znf_CCCH"/>
</dbReference>
<dbReference type="Proteomes" id="UP001445076">
    <property type="component" value="Unassembled WGS sequence"/>
</dbReference>
<feature type="non-terminal residue" evidence="4">
    <location>
        <position position="1"/>
    </location>
</feature>
<feature type="region of interest" description="Disordered" evidence="2">
    <location>
        <begin position="179"/>
        <end position="199"/>
    </location>
</feature>
<gene>
    <name evidence="4" type="ORF">OTU49_012557</name>
</gene>
<dbReference type="SMART" id="SM00356">
    <property type="entry name" value="ZnF_C3H1"/>
    <property type="match status" value="1"/>
</dbReference>
<keyword evidence="1" id="KW-0479">Metal-binding</keyword>
<comment type="caution">
    <text evidence="4">The sequence shown here is derived from an EMBL/GenBank/DDBJ whole genome shotgun (WGS) entry which is preliminary data.</text>
</comment>
<feature type="region of interest" description="Disordered" evidence="2">
    <location>
        <begin position="48"/>
        <end position="136"/>
    </location>
</feature>
<feature type="compositionally biased region" description="Low complexity" evidence="2">
    <location>
        <begin position="1354"/>
        <end position="1368"/>
    </location>
</feature>
<dbReference type="PROSITE" id="PS50103">
    <property type="entry name" value="ZF_C3H1"/>
    <property type="match status" value="1"/>
</dbReference>
<feature type="compositionally biased region" description="Basic and acidic residues" evidence="2">
    <location>
        <begin position="612"/>
        <end position="649"/>
    </location>
</feature>
<feature type="domain" description="C3H1-type" evidence="3">
    <location>
        <begin position="771"/>
        <end position="799"/>
    </location>
</feature>
<feature type="region of interest" description="Disordered" evidence="2">
    <location>
        <begin position="594"/>
        <end position="744"/>
    </location>
</feature>
<feature type="compositionally biased region" description="Polar residues" evidence="2">
    <location>
        <begin position="399"/>
        <end position="420"/>
    </location>
</feature>
<feature type="compositionally biased region" description="Polar residues" evidence="2">
    <location>
        <begin position="266"/>
        <end position="282"/>
    </location>
</feature>
<accession>A0AAW0VWP8</accession>
<dbReference type="GO" id="GO:0008270">
    <property type="term" value="F:zinc ion binding"/>
    <property type="evidence" value="ECO:0007669"/>
    <property type="project" value="UniProtKB-KW"/>
</dbReference>
<evidence type="ECO:0000256" key="2">
    <source>
        <dbReference type="SAM" id="MobiDB-lite"/>
    </source>
</evidence>
<keyword evidence="5" id="KW-1185">Reference proteome</keyword>